<name>B2W189_PYRTR</name>
<dbReference type="Proteomes" id="UP000001471">
    <property type="component" value="Unassembled WGS sequence"/>
</dbReference>
<dbReference type="HOGENOM" id="CLU_1300255_0_0_1"/>
<dbReference type="InParanoid" id="B2W189"/>
<accession>B2W189</accession>
<dbReference type="AlphaFoldDB" id="B2W189"/>
<gene>
    <name evidence="1" type="ORF">PTRG_04224</name>
</gene>
<protein>
    <submittedName>
        <fullName evidence="1">Uncharacterized protein</fullName>
    </submittedName>
</protein>
<evidence type="ECO:0000313" key="1">
    <source>
        <dbReference type="EMBL" id="EDU47062.1"/>
    </source>
</evidence>
<dbReference type="EMBL" id="DS231617">
    <property type="protein sequence ID" value="EDU47062.1"/>
    <property type="molecule type" value="Genomic_DNA"/>
</dbReference>
<evidence type="ECO:0000313" key="2">
    <source>
        <dbReference type="Proteomes" id="UP000001471"/>
    </source>
</evidence>
<reference evidence="2" key="1">
    <citation type="journal article" date="2013" name="G3 (Bethesda)">
        <title>Comparative genomics of a plant-pathogenic fungus, Pyrenophora tritici-repentis, reveals transduplication and the impact of repeat elements on pathogenicity and population divergence.</title>
        <authorList>
            <person name="Manning V.A."/>
            <person name="Pandelova I."/>
            <person name="Dhillon B."/>
            <person name="Wilhelm L.J."/>
            <person name="Goodwin S.B."/>
            <person name="Berlin A.M."/>
            <person name="Figueroa M."/>
            <person name="Freitag M."/>
            <person name="Hane J.K."/>
            <person name="Henrissat B."/>
            <person name="Holman W.H."/>
            <person name="Kodira C.D."/>
            <person name="Martin J."/>
            <person name="Oliver R.P."/>
            <person name="Robbertse B."/>
            <person name="Schackwitz W."/>
            <person name="Schwartz D.C."/>
            <person name="Spatafora J.W."/>
            <person name="Turgeon B.G."/>
            <person name="Yandava C."/>
            <person name="Young S."/>
            <person name="Zhou S."/>
            <person name="Zeng Q."/>
            <person name="Grigoriev I.V."/>
            <person name="Ma L.-J."/>
            <person name="Ciuffetti L.M."/>
        </authorList>
    </citation>
    <scope>NUCLEOTIDE SEQUENCE [LARGE SCALE GENOMIC DNA]</scope>
    <source>
        <strain evidence="2">Pt-1C-BFP</strain>
    </source>
</reference>
<sequence>MATATAMAEKIIIQIDTDETNDASLLLLGATLVATLDCPEAVAVHCSPQAYPFGQQLPPRSAAQLYQALGQLPPAAGVTLATPKPVGATTTTPLVLRMVSKPVGHTLPLEAEAASVVVAEPLVGRTGASGARVLVGPPRHDAPVAQVRPFAQHPPPKDTGHENHPVEHVYAEVDIGSGVVEGDVGKQHPPFGASGQLVYPFDTSQLTLPAQA</sequence>
<proteinExistence type="predicted"/>
<organism evidence="1 2">
    <name type="scientific">Pyrenophora tritici-repentis (strain Pt-1C-BFP)</name>
    <name type="common">Wheat tan spot fungus</name>
    <name type="synonym">Drechslera tritici-repentis</name>
    <dbReference type="NCBI Taxonomy" id="426418"/>
    <lineage>
        <taxon>Eukaryota</taxon>
        <taxon>Fungi</taxon>
        <taxon>Dikarya</taxon>
        <taxon>Ascomycota</taxon>
        <taxon>Pezizomycotina</taxon>
        <taxon>Dothideomycetes</taxon>
        <taxon>Pleosporomycetidae</taxon>
        <taxon>Pleosporales</taxon>
        <taxon>Pleosporineae</taxon>
        <taxon>Pleosporaceae</taxon>
        <taxon>Pyrenophora</taxon>
    </lineage>
</organism>